<accession>A0AA38J3K4</accession>
<dbReference type="AlphaFoldDB" id="A0AA38J3K4"/>
<keyword evidence="3" id="KW-1185">Reference proteome</keyword>
<evidence type="ECO:0000313" key="2">
    <source>
        <dbReference type="EMBL" id="KAJ3665959.1"/>
    </source>
</evidence>
<evidence type="ECO:0000259" key="1">
    <source>
        <dbReference type="Pfam" id="PF07727"/>
    </source>
</evidence>
<feature type="domain" description="Reverse transcriptase Ty1/copia-type" evidence="1">
    <location>
        <begin position="113"/>
        <end position="225"/>
    </location>
</feature>
<dbReference type="EMBL" id="JALNTZ010000001">
    <property type="protein sequence ID" value="KAJ3665959.1"/>
    <property type="molecule type" value="Genomic_DNA"/>
</dbReference>
<organism evidence="2 3">
    <name type="scientific">Zophobas morio</name>
    <dbReference type="NCBI Taxonomy" id="2755281"/>
    <lineage>
        <taxon>Eukaryota</taxon>
        <taxon>Metazoa</taxon>
        <taxon>Ecdysozoa</taxon>
        <taxon>Arthropoda</taxon>
        <taxon>Hexapoda</taxon>
        <taxon>Insecta</taxon>
        <taxon>Pterygota</taxon>
        <taxon>Neoptera</taxon>
        <taxon>Endopterygota</taxon>
        <taxon>Coleoptera</taxon>
        <taxon>Polyphaga</taxon>
        <taxon>Cucujiformia</taxon>
        <taxon>Tenebrionidae</taxon>
        <taxon>Zophobas</taxon>
    </lineage>
</organism>
<dbReference type="SUPFAM" id="SSF56672">
    <property type="entry name" value="DNA/RNA polymerases"/>
    <property type="match status" value="1"/>
</dbReference>
<reference evidence="2" key="1">
    <citation type="journal article" date="2023" name="G3 (Bethesda)">
        <title>Whole genome assemblies of Zophobas morio and Tenebrio molitor.</title>
        <authorList>
            <person name="Kaur S."/>
            <person name="Stinson S.A."/>
            <person name="diCenzo G.C."/>
        </authorList>
    </citation>
    <scope>NUCLEOTIDE SEQUENCE</scope>
    <source>
        <strain evidence="2">QUZm001</strain>
    </source>
</reference>
<dbReference type="GO" id="GO:0071897">
    <property type="term" value="P:DNA biosynthetic process"/>
    <property type="evidence" value="ECO:0007669"/>
    <property type="project" value="UniProtKB-ARBA"/>
</dbReference>
<sequence length="228" mass="25868">MGALVCSCYNILYVVIQCKSNTPINLFLWRSIGAPAAWRPLSWAPVHLSLTVLSRPWLDVANAYLNGTLEEKVFMRPPTNLANILESIIQKRGRSSVVGEKAARMLEDFRGGKQICHLQKSLYGIRQSGRSWHMMLDKVLRKLGAIPTNADPCVYCVGRGEDATMVVIYVDDILIMSRDSNKIKQFREKLCKEFEVKKLGNVGYCLGVEFEVEKSKITMHQRGYILDR</sequence>
<name>A0AA38J3K4_9CUCU</name>
<proteinExistence type="predicted"/>
<dbReference type="InterPro" id="IPR013103">
    <property type="entry name" value="RVT_2"/>
</dbReference>
<dbReference type="Pfam" id="PF07727">
    <property type="entry name" value="RVT_2"/>
    <property type="match status" value="1"/>
</dbReference>
<comment type="caution">
    <text evidence="2">The sequence shown here is derived from an EMBL/GenBank/DDBJ whole genome shotgun (WGS) entry which is preliminary data.</text>
</comment>
<dbReference type="Proteomes" id="UP001168821">
    <property type="component" value="Unassembled WGS sequence"/>
</dbReference>
<protein>
    <recommendedName>
        <fullName evidence="1">Reverse transcriptase Ty1/copia-type domain-containing protein</fullName>
    </recommendedName>
</protein>
<evidence type="ECO:0000313" key="3">
    <source>
        <dbReference type="Proteomes" id="UP001168821"/>
    </source>
</evidence>
<dbReference type="InterPro" id="IPR043502">
    <property type="entry name" value="DNA/RNA_pol_sf"/>
</dbReference>
<gene>
    <name evidence="2" type="ORF">Zmor_001421</name>
</gene>